<sequence length="328" mass="38538">MSTQPVYSQNKEDKPLVSFVVTFYSEPVDMLKECISSILALSLNETERQIIVVDDGAEYSPINELLALSSNIVYVRQPNQGLGQARNTGIALAEGSFIQFIDGDDLLLTSPYEQCLDIIRYRETDMVLFQSTDKKTAKPLADAEGPISGTEYMTHHNLRGSVWTYLFRKEILHDLRFPKGVLHEDEAFTPQIMLRVDNLYTTKNKAYYYRKRENSIMHKRDKRWYIRRLADAEQVIYRLKDRVDYLPVKERIAMERRIAQLTMDHIYNVITMTHDETHLDHVLQRLSRHGLFPLPDKDYTTKYKWFRRMTNSSFGRKTLIMLLRVNKR</sequence>
<feature type="domain" description="Glycosyltransferase 2-like" evidence="1">
    <location>
        <begin position="18"/>
        <end position="133"/>
    </location>
</feature>
<gene>
    <name evidence="2" type="ORF">SAMN05444364_11512</name>
</gene>
<evidence type="ECO:0000313" key="2">
    <source>
        <dbReference type="EMBL" id="SHF88446.1"/>
    </source>
</evidence>
<evidence type="ECO:0000259" key="1">
    <source>
        <dbReference type="Pfam" id="PF00535"/>
    </source>
</evidence>
<dbReference type="EMBL" id="FQWA01000015">
    <property type="protein sequence ID" value="SHF88446.1"/>
    <property type="molecule type" value="Genomic_DNA"/>
</dbReference>
<dbReference type="GO" id="GO:0016758">
    <property type="term" value="F:hexosyltransferase activity"/>
    <property type="evidence" value="ECO:0007669"/>
    <property type="project" value="UniProtKB-ARBA"/>
</dbReference>
<proteinExistence type="predicted"/>
<reference evidence="2 3" key="1">
    <citation type="submission" date="2016-11" db="EMBL/GenBank/DDBJ databases">
        <authorList>
            <person name="Varghese N."/>
            <person name="Submissions S."/>
        </authorList>
    </citation>
    <scope>NUCLEOTIDE SEQUENCE [LARGE SCALE GENOMIC DNA]</scope>
    <source>
        <strain evidence="2 3">DSM 22613</strain>
    </source>
</reference>
<dbReference type="SUPFAM" id="SSF53448">
    <property type="entry name" value="Nucleotide-diphospho-sugar transferases"/>
    <property type="match status" value="1"/>
</dbReference>
<dbReference type="Gene3D" id="3.90.550.10">
    <property type="entry name" value="Spore Coat Polysaccharide Biosynthesis Protein SpsA, Chain A"/>
    <property type="match status" value="1"/>
</dbReference>
<protein>
    <submittedName>
        <fullName evidence="2">Glycosyltransferase involved in cell wall bisynthesis</fullName>
    </submittedName>
</protein>
<name>A0AAX2F4P0_9BACT</name>
<organism evidence="2 3">
    <name type="scientific">Prevotella scopos JCM 17725</name>
    <dbReference type="NCBI Taxonomy" id="1236518"/>
    <lineage>
        <taxon>Bacteria</taxon>
        <taxon>Pseudomonadati</taxon>
        <taxon>Bacteroidota</taxon>
        <taxon>Bacteroidia</taxon>
        <taxon>Bacteroidales</taxon>
        <taxon>Prevotellaceae</taxon>
        <taxon>Prevotella</taxon>
    </lineage>
</organism>
<dbReference type="InterPro" id="IPR029044">
    <property type="entry name" value="Nucleotide-diphossugar_trans"/>
</dbReference>
<dbReference type="PANTHER" id="PTHR22916">
    <property type="entry name" value="GLYCOSYLTRANSFERASE"/>
    <property type="match status" value="1"/>
</dbReference>
<dbReference type="Proteomes" id="UP000184105">
    <property type="component" value="Unassembled WGS sequence"/>
</dbReference>
<dbReference type="PANTHER" id="PTHR22916:SF3">
    <property type="entry name" value="UDP-GLCNAC:BETAGAL BETA-1,3-N-ACETYLGLUCOSAMINYLTRANSFERASE-LIKE PROTEIN 1"/>
    <property type="match status" value="1"/>
</dbReference>
<accession>A0AAX2F4P0</accession>
<dbReference type="InterPro" id="IPR001173">
    <property type="entry name" value="Glyco_trans_2-like"/>
</dbReference>
<dbReference type="RefSeq" id="WP_072904668.1">
    <property type="nucleotide sequence ID" value="NZ_BAKP01000029.1"/>
</dbReference>
<evidence type="ECO:0000313" key="3">
    <source>
        <dbReference type="Proteomes" id="UP000184105"/>
    </source>
</evidence>
<dbReference type="Pfam" id="PF00535">
    <property type="entry name" value="Glycos_transf_2"/>
    <property type="match status" value="1"/>
</dbReference>
<dbReference type="AlphaFoldDB" id="A0AAX2F4P0"/>
<dbReference type="CDD" id="cd00761">
    <property type="entry name" value="Glyco_tranf_GTA_type"/>
    <property type="match status" value="1"/>
</dbReference>
<keyword evidence="3" id="KW-1185">Reference proteome</keyword>
<comment type="caution">
    <text evidence="2">The sequence shown here is derived from an EMBL/GenBank/DDBJ whole genome shotgun (WGS) entry which is preliminary data.</text>
</comment>